<sequence length="61" mass="6981">ITAWNCNDSKSHFMDGFWSMPREDCTCLLMVATMSMPRCTSAQSHTRAITEWQSMQTIAFS</sequence>
<dbReference type="AlphaFoldDB" id="A0A9W9ZM66"/>
<evidence type="ECO:0000313" key="2">
    <source>
        <dbReference type="Proteomes" id="UP001163046"/>
    </source>
</evidence>
<comment type="caution">
    <text evidence="1">The sequence shown here is derived from an EMBL/GenBank/DDBJ whole genome shotgun (WGS) entry which is preliminary data.</text>
</comment>
<dbReference type="EMBL" id="MU825891">
    <property type="protein sequence ID" value="KAJ7384081.1"/>
    <property type="molecule type" value="Genomic_DNA"/>
</dbReference>
<protein>
    <submittedName>
        <fullName evidence="1">Uncharacterized protein</fullName>
    </submittedName>
</protein>
<dbReference type="Proteomes" id="UP001163046">
    <property type="component" value="Unassembled WGS sequence"/>
</dbReference>
<keyword evidence="2" id="KW-1185">Reference proteome</keyword>
<proteinExistence type="predicted"/>
<evidence type="ECO:0000313" key="1">
    <source>
        <dbReference type="EMBL" id="KAJ7384081.1"/>
    </source>
</evidence>
<accession>A0A9W9ZM66</accession>
<name>A0A9W9ZM66_9CNID</name>
<reference evidence="1" key="1">
    <citation type="submission" date="2023-01" db="EMBL/GenBank/DDBJ databases">
        <title>Genome assembly of the deep-sea coral Lophelia pertusa.</title>
        <authorList>
            <person name="Herrera S."/>
            <person name="Cordes E."/>
        </authorList>
    </citation>
    <scope>NUCLEOTIDE SEQUENCE</scope>
    <source>
        <strain evidence="1">USNM1676648</strain>
        <tissue evidence="1">Polyp</tissue>
    </source>
</reference>
<feature type="non-terminal residue" evidence="1">
    <location>
        <position position="1"/>
    </location>
</feature>
<organism evidence="1 2">
    <name type="scientific">Desmophyllum pertusum</name>
    <dbReference type="NCBI Taxonomy" id="174260"/>
    <lineage>
        <taxon>Eukaryota</taxon>
        <taxon>Metazoa</taxon>
        <taxon>Cnidaria</taxon>
        <taxon>Anthozoa</taxon>
        <taxon>Hexacorallia</taxon>
        <taxon>Scleractinia</taxon>
        <taxon>Caryophylliina</taxon>
        <taxon>Caryophylliidae</taxon>
        <taxon>Desmophyllum</taxon>
    </lineage>
</organism>
<gene>
    <name evidence="1" type="ORF">OS493_024097</name>
</gene>